<keyword evidence="2" id="KW-0238">DNA-binding</keyword>
<dbReference type="InterPro" id="IPR036388">
    <property type="entry name" value="WH-like_DNA-bd_sf"/>
</dbReference>
<sequence>MSDTMGTQSVKSIDALRRGLDVMLAIQRSSAVTLQELHRQTGVSKATLLRILKTLQQAGWVERSEHDKRYVPASATGQSGPVAAWRTRLSALAAPARATLQRLVPWPIDLGVRDGTAMLILDTDRPRNGLAVNYRALGFRPPMLLSSLGRCYLSFCPEEERREILAALARSPNDFDRGARRPENIRRMVAHARDLGYVARDPTSTSLDSPDRFGAVSVPLRQEDRVVGCLSCAWLPAVKSEREIVSAYLADMQQAAQSIERKLAQAGFGPPPPTNA</sequence>
<dbReference type="PROSITE" id="PS51077">
    <property type="entry name" value="HTH_ICLR"/>
    <property type="match status" value="1"/>
</dbReference>
<dbReference type="Gene3D" id="3.30.450.40">
    <property type="match status" value="1"/>
</dbReference>
<evidence type="ECO:0000259" key="4">
    <source>
        <dbReference type="PROSITE" id="PS51077"/>
    </source>
</evidence>
<protein>
    <submittedName>
        <fullName evidence="6">MarR family transcriptional regulator</fullName>
    </submittedName>
</protein>
<evidence type="ECO:0000256" key="2">
    <source>
        <dbReference type="ARBA" id="ARBA00023125"/>
    </source>
</evidence>
<gene>
    <name evidence="6" type="ORF">EJP67_27055</name>
</gene>
<dbReference type="Pfam" id="PF01614">
    <property type="entry name" value="IclR_C"/>
    <property type="match status" value="1"/>
</dbReference>
<feature type="domain" description="HTH iclR-type" evidence="4">
    <location>
        <begin position="13"/>
        <end position="74"/>
    </location>
</feature>
<feature type="domain" description="IclR-ED" evidence="5">
    <location>
        <begin position="75"/>
        <end position="265"/>
    </location>
</feature>
<dbReference type="SUPFAM" id="SSF55781">
    <property type="entry name" value="GAF domain-like"/>
    <property type="match status" value="1"/>
</dbReference>
<dbReference type="GO" id="GO:0003677">
    <property type="term" value="F:DNA binding"/>
    <property type="evidence" value="ECO:0007669"/>
    <property type="project" value="UniProtKB-KW"/>
</dbReference>
<dbReference type="RefSeq" id="WP_126024831.1">
    <property type="nucleotide sequence ID" value="NZ_RXFT01000015.1"/>
</dbReference>
<name>A0A433MS74_9BURK</name>
<evidence type="ECO:0000313" key="6">
    <source>
        <dbReference type="EMBL" id="RUR70723.1"/>
    </source>
</evidence>
<dbReference type="Pfam" id="PF09339">
    <property type="entry name" value="HTH_IclR"/>
    <property type="match status" value="1"/>
</dbReference>
<dbReference type="InterPro" id="IPR029016">
    <property type="entry name" value="GAF-like_dom_sf"/>
</dbReference>
<dbReference type="AlphaFoldDB" id="A0A433MS74"/>
<dbReference type="Gene3D" id="1.10.10.10">
    <property type="entry name" value="Winged helix-like DNA-binding domain superfamily/Winged helix DNA-binding domain"/>
    <property type="match status" value="1"/>
</dbReference>
<evidence type="ECO:0000313" key="7">
    <source>
        <dbReference type="Proteomes" id="UP000281118"/>
    </source>
</evidence>
<dbReference type="SMART" id="SM00346">
    <property type="entry name" value="HTH_ICLR"/>
    <property type="match status" value="1"/>
</dbReference>
<dbReference type="GO" id="GO:0045892">
    <property type="term" value="P:negative regulation of DNA-templated transcription"/>
    <property type="evidence" value="ECO:0007669"/>
    <property type="project" value="TreeGrafter"/>
</dbReference>
<dbReference type="PANTHER" id="PTHR30136">
    <property type="entry name" value="HELIX-TURN-HELIX TRANSCRIPTIONAL REGULATOR, ICLR FAMILY"/>
    <property type="match status" value="1"/>
</dbReference>
<evidence type="ECO:0000259" key="5">
    <source>
        <dbReference type="PROSITE" id="PS51078"/>
    </source>
</evidence>
<dbReference type="EMBL" id="RXFT01000015">
    <property type="protein sequence ID" value="RUR70723.1"/>
    <property type="molecule type" value="Genomic_DNA"/>
</dbReference>
<proteinExistence type="predicted"/>
<dbReference type="SUPFAM" id="SSF46785">
    <property type="entry name" value="Winged helix' DNA-binding domain"/>
    <property type="match status" value="1"/>
</dbReference>
<keyword evidence="1" id="KW-0805">Transcription regulation</keyword>
<dbReference type="PANTHER" id="PTHR30136:SF23">
    <property type="entry name" value="DNA-BINDING TRANSCRIPTIONAL ACTIVATOR MHPR"/>
    <property type="match status" value="1"/>
</dbReference>
<accession>A0A433MS74</accession>
<dbReference type="GO" id="GO:0003700">
    <property type="term" value="F:DNA-binding transcription factor activity"/>
    <property type="evidence" value="ECO:0007669"/>
    <property type="project" value="TreeGrafter"/>
</dbReference>
<dbReference type="PROSITE" id="PS51078">
    <property type="entry name" value="ICLR_ED"/>
    <property type="match status" value="1"/>
</dbReference>
<dbReference type="InterPro" id="IPR036390">
    <property type="entry name" value="WH_DNA-bd_sf"/>
</dbReference>
<dbReference type="OrthoDB" id="9807558at2"/>
<dbReference type="Proteomes" id="UP000281118">
    <property type="component" value="Unassembled WGS sequence"/>
</dbReference>
<evidence type="ECO:0000256" key="3">
    <source>
        <dbReference type="ARBA" id="ARBA00023163"/>
    </source>
</evidence>
<dbReference type="InterPro" id="IPR014757">
    <property type="entry name" value="Tscrpt_reg_IclR_C"/>
</dbReference>
<dbReference type="InterPro" id="IPR050707">
    <property type="entry name" value="HTH_MetabolicPath_Reg"/>
</dbReference>
<dbReference type="InterPro" id="IPR005471">
    <property type="entry name" value="Tscrpt_reg_IclR_N"/>
</dbReference>
<comment type="caution">
    <text evidence="6">The sequence shown here is derived from an EMBL/GenBank/DDBJ whole genome shotgun (WGS) entry which is preliminary data.</text>
</comment>
<keyword evidence="3" id="KW-0804">Transcription</keyword>
<organism evidence="6 7">
    <name type="scientific">Variovorax guangxiensis</name>
    <dbReference type="NCBI Taxonomy" id="1775474"/>
    <lineage>
        <taxon>Bacteria</taxon>
        <taxon>Pseudomonadati</taxon>
        <taxon>Pseudomonadota</taxon>
        <taxon>Betaproteobacteria</taxon>
        <taxon>Burkholderiales</taxon>
        <taxon>Comamonadaceae</taxon>
        <taxon>Variovorax</taxon>
    </lineage>
</organism>
<reference evidence="6 7" key="1">
    <citation type="submission" date="2018-12" db="EMBL/GenBank/DDBJ databases">
        <title>The genome sequences of Variovorax guangxiensis DSM 27352.</title>
        <authorList>
            <person name="Gao J."/>
            <person name="Sun J."/>
        </authorList>
    </citation>
    <scope>NUCLEOTIDE SEQUENCE [LARGE SCALE GENOMIC DNA]</scope>
    <source>
        <strain evidence="6 7">DSM 27352</strain>
    </source>
</reference>
<evidence type="ECO:0000256" key="1">
    <source>
        <dbReference type="ARBA" id="ARBA00023015"/>
    </source>
</evidence>